<feature type="domain" description="Hydantoinase A/oxoprolinase" evidence="1">
    <location>
        <begin position="205"/>
        <end position="488"/>
    </location>
</feature>
<accession>A0A840IBB8</accession>
<organism evidence="4 5">
    <name type="scientific">Conexibacter arvalis</name>
    <dbReference type="NCBI Taxonomy" id="912552"/>
    <lineage>
        <taxon>Bacteria</taxon>
        <taxon>Bacillati</taxon>
        <taxon>Actinomycetota</taxon>
        <taxon>Thermoleophilia</taxon>
        <taxon>Solirubrobacterales</taxon>
        <taxon>Conexibacteraceae</taxon>
        <taxon>Conexibacter</taxon>
    </lineage>
</organism>
<feature type="domain" description="Acetophenone carboxylase-like C-terminal" evidence="3">
    <location>
        <begin position="501"/>
        <end position="599"/>
    </location>
</feature>
<dbReference type="InterPro" id="IPR002821">
    <property type="entry name" value="Hydantoinase_A"/>
</dbReference>
<sequence length="685" mass="73355">MRIKVGVDVGGTFTDTVVSAGSELIRAKAYSTKDVTSGILAVLGRAREQLELDEATFFGSIEKFVLGNTIVTNVIDELRFPSVGLLTTAGFKDTLRIARSNRGPSRDAHANSAPPEIVDRRRIAEVAERVDVEGVVLRELDREQARAAIAGLLDQGVEAIAICFLWSFKNPANEQAAAALVRELAPDLPVTLSSELAPVYREYERMVTTVLDAACKPVVAEHFAQLDAALRERGLRSGLKLMQVDGGFLSVDEAGKTPIKMFNSGPVGGVEGARRLGDQLGLRRVVTADMGGTSFDAAIISDGAYRVLPRAEMGQFPTALTAVDISSIGAGGGSIAWIDSRGLMRVGPTSAGSVPGPACYARGGEEPTVTDATVAMGLIDPGYFLGGTIALDRDRARAAIERVATPLRYDVDEAAAGIYRLTTVQMANAIRALTVNRGHDPREFTMVSFGGACGLFAAEIARECDVARLVVPAAASVFSAFGLLHSDSIFTAVQTTPWSFAQSAEELERAFAALEARVQEWFGADQIAPDARELVREADMKFAGQVFEVTSQLPATAFTDDLKAAVRERFVADYEAEFGEGTAWTEAEVLVTNTRVKGIGRFGAGDPAPVKLLLDDDGGQRRREIVEPMTGRRREVEVHRGLPLGERRAGPCIVEEPDTNLYVPDGAAIERDAQANYIIDLPARG</sequence>
<keyword evidence="4" id="KW-0378">Hydrolase</keyword>
<dbReference type="Pfam" id="PF05378">
    <property type="entry name" value="Hydant_A_N"/>
    <property type="match status" value="1"/>
</dbReference>
<evidence type="ECO:0000259" key="3">
    <source>
        <dbReference type="Pfam" id="PF19278"/>
    </source>
</evidence>
<reference evidence="4 5" key="1">
    <citation type="submission" date="2020-08" db="EMBL/GenBank/DDBJ databases">
        <title>Genomic Encyclopedia of Archaeal and Bacterial Type Strains, Phase II (KMG-II): from individual species to whole genera.</title>
        <authorList>
            <person name="Goeker M."/>
        </authorList>
    </citation>
    <scope>NUCLEOTIDE SEQUENCE [LARGE SCALE GENOMIC DNA]</scope>
    <source>
        <strain evidence="4 5">DSM 23288</strain>
    </source>
</reference>
<dbReference type="GO" id="GO:0006749">
    <property type="term" value="P:glutathione metabolic process"/>
    <property type="evidence" value="ECO:0007669"/>
    <property type="project" value="TreeGrafter"/>
</dbReference>
<dbReference type="PANTHER" id="PTHR11365:SF23">
    <property type="entry name" value="HYPOTHETICAL 5-OXOPROLINASE (EUROFUNG)-RELATED"/>
    <property type="match status" value="1"/>
</dbReference>
<name>A0A840IBB8_9ACTN</name>
<proteinExistence type="predicted"/>
<comment type="caution">
    <text evidence="4">The sequence shown here is derived from an EMBL/GenBank/DDBJ whole genome shotgun (WGS) entry which is preliminary data.</text>
</comment>
<protein>
    <submittedName>
        <fullName evidence="4">N-methylhydantoinase A</fullName>
        <ecNumber evidence="4">3.5.2.14</ecNumber>
    </submittedName>
</protein>
<dbReference type="GO" id="GO:0017168">
    <property type="term" value="F:5-oxoprolinase (ATP-hydrolyzing) activity"/>
    <property type="evidence" value="ECO:0007669"/>
    <property type="project" value="TreeGrafter"/>
</dbReference>
<dbReference type="Pfam" id="PF19278">
    <property type="entry name" value="Hydant_A_C"/>
    <property type="match status" value="1"/>
</dbReference>
<dbReference type="Proteomes" id="UP000585272">
    <property type="component" value="Unassembled WGS sequence"/>
</dbReference>
<feature type="domain" description="Hydantoinase/oxoprolinase N-terminal" evidence="2">
    <location>
        <begin position="4"/>
        <end position="183"/>
    </location>
</feature>
<dbReference type="InterPro" id="IPR045079">
    <property type="entry name" value="Oxoprolinase-like"/>
</dbReference>
<evidence type="ECO:0000259" key="2">
    <source>
        <dbReference type="Pfam" id="PF05378"/>
    </source>
</evidence>
<keyword evidence="5" id="KW-1185">Reference proteome</keyword>
<dbReference type="EC" id="3.5.2.14" evidence="4"/>
<dbReference type="EMBL" id="JACHNU010000002">
    <property type="protein sequence ID" value="MBB4662217.1"/>
    <property type="molecule type" value="Genomic_DNA"/>
</dbReference>
<evidence type="ECO:0000313" key="5">
    <source>
        <dbReference type="Proteomes" id="UP000585272"/>
    </source>
</evidence>
<dbReference type="Pfam" id="PF01968">
    <property type="entry name" value="Hydantoinase_A"/>
    <property type="match status" value="1"/>
</dbReference>
<dbReference type="AlphaFoldDB" id="A0A840IBB8"/>
<dbReference type="InterPro" id="IPR008040">
    <property type="entry name" value="Hydant_A_N"/>
</dbReference>
<evidence type="ECO:0000259" key="1">
    <source>
        <dbReference type="Pfam" id="PF01968"/>
    </source>
</evidence>
<dbReference type="GO" id="GO:0047423">
    <property type="term" value="F:N-methylhydantoinase (ATP-hydrolyzing) activity"/>
    <property type="evidence" value="ECO:0007669"/>
    <property type="project" value="UniProtKB-EC"/>
</dbReference>
<gene>
    <name evidence="4" type="ORF">BDZ31_001803</name>
</gene>
<evidence type="ECO:0000313" key="4">
    <source>
        <dbReference type="EMBL" id="MBB4662217.1"/>
    </source>
</evidence>
<dbReference type="InterPro" id="IPR049517">
    <property type="entry name" value="ACX-like_C"/>
</dbReference>
<dbReference type="GO" id="GO:0005829">
    <property type="term" value="C:cytosol"/>
    <property type="evidence" value="ECO:0007669"/>
    <property type="project" value="TreeGrafter"/>
</dbReference>
<dbReference type="PANTHER" id="PTHR11365">
    <property type="entry name" value="5-OXOPROLINASE RELATED"/>
    <property type="match status" value="1"/>
</dbReference>